<keyword evidence="2" id="KW-0813">Transport</keyword>
<dbReference type="InterPro" id="IPR003280">
    <property type="entry name" value="2pore_dom_K_chnl"/>
</dbReference>
<dbReference type="GO" id="GO:0005267">
    <property type="term" value="F:potassium channel activity"/>
    <property type="evidence" value="ECO:0007669"/>
    <property type="project" value="InterPro"/>
</dbReference>
<comment type="caution">
    <text evidence="10">The sequence shown here is derived from an EMBL/GenBank/DDBJ whole genome shotgun (WGS) entry which is preliminary data.</text>
</comment>
<dbReference type="InterPro" id="IPR013099">
    <property type="entry name" value="K_chnl_dom"/>
</dbReference>
<dbReference type="Proteomes" id="UP001403385">
    <property type="component" value="Unassembled WGS sequence"/>
</dbReference>
<evidence type="ECO:0000313" key="10">
    <source>
        <dbReference type="EMBL" id="MEN7551222.1"/>
    </source>
</evidence>
<dbReference type="PRINTS" id="PR01333">
    <property type="entry name" value="2POREKCHANEL"/>
</dbReference>
<protein>
    <submittedName>
        <fullName evidence="10">Potassium channel family protein</fullName>
    </submittedName>
</protein>
<keyword evidence="3 8" id="KW-0812">Transmembrane</keyword>
<keyword evidence="5" id="KW-0406">Ion transport</keyword>
<dbReference type="SUPFAM" id="SSF81324">
    <property type="entry name" value="Voltage-gated potassium channels"/>
    <property type="match status" value="1"/>
</dbReference>
<feature type="transmembrane region" description="Helical" evidence="8">
    <location>
        <begin position="20"/>
        <end position="39"/>
    </location>
</feature>
<reference evidence="10 11" key="1">
    <citation type="submission" date="2024-04" db="EMBL/GenBank/DDBJ databases">
        <title>Novel genus in family Flammeovirgaceae.</title>
        <authorList>
            <person name="Nguyen T.H."/>
            <person name="Vuong T.Q."/>
            <person name="Le H."/>
            <person name="Kim S.-G."/>
        </authorList>
    </citation>
    <scope>NUCLEOTIDE SEQUENCE [LARGE SCALE GENOMIC DNA]</scope>
    <source>
        <strain evidence="10 11">JCM 23209</strain>
    </source>
</reference>
<evidence type="ECO:0000256" key="8">
    <source>
        <dbReference type="SAM" id="Phobius"/>
    </source>
</evidence>
<organism evidence="10 11">
    <name type="scientific">Rapidithrix thailandica</name>
    <dbReference type="NCBI Taxonomy" id="413964"/>
    <lineage>
        <taxon>Bacteria</taxon>
        <taxon>Pseudomonadati</taxon>
        <taxon>Bacteroidota</taxon>
        <taxon>Cytophagia</taxon>
        <taxon>Cytophagales</taxon>
        <taxon>Flammeovirgaceae</taxon>
        <taxon>Rapidithrix</taxon>
    </lineage>
</organism>
<evidence type="ECO:0000256" key="5">
    <source>
        <dbReference type="ARBA" id="ARBA00023065"/>
    </source>
</evidence>
<evidence type="ECO:0000256" key="7">
    <source>
        <dbReference type="ARBA" id="ARBA00023303"/>
    </source>
</evidence>
<keyword evidence="7 10" id="KW-0407">Ion channel</keyword>
<dbReference type="Gene3D" id="1.10.287.70">
    <property type="match status" value="1"/>
</dbReference>
<keyword evidence="11" id="KW-1185">Reference proteome</keyword>
<evidence type="ECO:0000256" key="6">
    <source>
        <dbReference type="ARBA" id="ARBA00023136"/>
    </source>
</evidence>
<dbReference type="Pfam" id="PF07885">
    <property type="entry name" value="Ion_trans_2"/>
    <property type="match status" value="1"/>
</dbReference>
<accession>A0AAW9S4V1</accession>
<name>A0AAW9S4V1_9BACT</name>
<feature type="transmembrane region" description="Helical" evidence="8">
    <location>
        <begin position="75"/>
        <end position="96"/>
    </location>
</feature>
<evidence type="ECO:0000256" key="4">
    <source>
        <dbReference type="ARBA" id="ARBA00022989"/>
    </source>
</evidence>
<gene>
    <name evidence="10" type="ORF">AAG747_25110</name>
</gene>
<dbReference type="EMBL" id="JBDKWZ010000020">
    <property type="protein sequence ID" value="MEN7551222.1"/>
    <property type="molecule type" value="Genomic_DNA"/>
</dbReference>
<keyword evidence="4 8" id="KW-1133">Transmembrane helix</keyword>
<dbReference type="RefSeq" id="WP_346824002.1">
    <property type="nucleotide sequence ID" value="NZ_JBDKWZ010000020.1"/>
</dbReference>
<evidence type="ECO:0000313" key="11">
    <source>
        <dbReference type="Proteomes" id="UP001403385"/>
    </source>
</evidence>
<evidence type="ECO:0000256" key="2">
    <source>
        <dbReference type="ARBA" id="ARBA00022448"/>
    </source>
</evidence>
<evidence type="ECO:0000259" key="9">
    <source>
        <dbReference type="Pfam" id="PF07885"/>
    </source>
</evidence>
<proteinExistence type="predicted"/>
<dbReference type="Gene3D" id="3.40.50.720">
    <property type="entry name" value="NAD(P)-binding Rossmann-like Domain"/>
    <property type="match status" value="1"/>
</dbReference>
<dbReference type="AlphaFoldDB" id="A0AAW9S4V1"/>
<sequence length="357" mass="40714">MIFQLFYQIRKQFSKGPLRWLILISFWVFILFGIFTVAFKYAEEVSFEEAIWQAWQTFTTVGYGNRPAETTLGRIITIIFSTLGIAFLGALFSASFDYKQYLIHKKQSGQMSNPFTDGYVIFNFPGISTTINLINELRIVEKNVGICIVDARLEKLPESISQLGKVHFLKGETLNKATYEKAHLKENKAVIVFPFESHRTESDGATKTTIDLVAKFVGNQTRILHVLVDPKNSWMFDDSPSTQILGELEVLAIVQECQDKYSAVIIEKLLLNTQGANPNTVQPQKIIGWTWEQLVLQSMRVCRKHNVHVNFLALVSKGVSNACPSLDTVIQEGDIISLLTYHRLDWKHFEEELLKVE</sequence>
<evidence type="ECO:0000256" key="1">
    <source>
        <dbReference type="ARBA" id="ARBA00004141"/>
    </source>
</evidence>
<feature type="domain" description="Potassium channel" evidence="9">
    <location>
        <begin position="28"/>
        <end position="95"/>
    </location>
</feature>
<dbReference type="GO" id="GO:0016020">
    <property type="term" value="C:membrane"/>
    <property type="evidence" value="ECO:0007669"/>
    <property type="project" value="UniProtKB-SubCell"/>
</dbReference>
<keyword evidence="6 8" id="KW-0472">Membrane</keyword>
<evidence type="ECO:0000256" key="3">
    <source>
        <dbReference type="ARBA" id="ARBA00022692"/>
    </source>
</evidence>
<comment type="subcellular location">
    <subcellularLocation>
        <location evidence="1">Membrane</location>
        <topology evidence="1">Multi-pass membrane protein</topology>
    </subcellularLocation>
</comment>